<organism evidence="1 2">
    <name type="scientific">Pseudomonas fluorescens</name>
    <dbReference type="NCBI Taxonomy" id="294"/>
    <lineage>
        <taxon>Bacteria</taxon>
        <taxon>Pseudomonadati</taxon>
        <taxon>Pseudomonadota</taxon>
        <taxon>Gammaproteobacteria</taxon>
        <taxon>Pseudomonadales</taxon>
        <taxon>Pseudomonadaceae</taxon>
        <taxon>Pseudomonas</taxon>
    </lineage>
</organism>
<accession>A0A1B3CRY5</accession>
<evidence type="ECO:0000313" key="1">
    <source>
        <dbReference type="EMBL" id="QOU02248.1"/>
    </source>
</evidence>
<reference evidence="1 2" key="1">
    <citation type="submission" date="2020-10" db="EMBL/GenBank/DDBJ databases">
        <title>Complete genome sequence of a novel Pseudomonas fluorescens strain isolated from the flower of kumarahou (Pomaderris kumeraho).</title>
        <authorList>
            <person name="Summers M.C."/>
            <person name="Nowak V."/>
            <person name="Fairhurst M.J."/>
            <person name="Owen J.G."/>
            <person name="Gerth M.L."/>
            <person name="Patrick W.M."/>
        </authorList>
    </citation>
    <scope>NUCLEOTIDE SEQUENCE [LARGE SCALE GENOMIC DNA]</scope>
    <source>
        <strain evidence="1 2">KF1</strain>
    </source>
</reference>
<dbReference type="RefSeq" id="WP_017530618.1">
    <property type="nucleotide sequence ID" value="NZ_CP015637.1"/>
</dbReference>
<name>A0A1B3CRY5_PSEFL</name>
<gene>
    <name evidence="1" type="ORF">IM720_16030</name>
</gene>
<dbReference type="Gene3D" id="3.40.50.1820">
    <property type="entry name" value="alpha/beta hydrolase"/>
    <property type="match status" value="1"/>
</dbReference>
<dbReference type="Proteomes" id="UP000593833">
    <property type="component" value="Chromosome"/>
</dbReference>
<dbReference type="EMBL" id="CP063233">
    <property type="protein sequence ID" value="QOU02248.1"/>
    <property type="molecule type" value="Genomic_DNA"/>
</dbReference>
<proteinExistence type="predicted"/>
<dbReference type="SUPFAM" id="SSF53474">
    <property type="entry name" value="alpha/beta-Hydrolases"/>
    <property type="match status" value="1"/>
</dbReference>
<protein>
    <submittedName>
        <fullName evidence="1">Uncharacterized protein</fullName>
    </submittedName>
</protein>
<dbReference type="AlphaFoldDB" id="A0A1B3CRY5"/>
<sequence>MKIIFVHGTGVRLPAFEATFNTVKAHVAHFLPAASVTGCYWGDHGSDIGKGLSVPLYDQARAINQQTPEDEALAEWALLYDDPLVELRLLAARTSGDIAFDGFGDSPVIKVRKALAELRNAIDTGTWPPVPGKVDGSAVAAIEAIDNLPELDSAIAEGVQFGKNSGKGLDPLIELLARAVTAGWVQAQMTTGSPVVPSTTRDALQLAAFHLMGGSGAQVRGVVGDIVSFVTKPLRTFLGAVVADPVLQVAAWGGRTYRHSIANAATPAVGDILLYQARGETIRSIIAKAVADAGETPVVLLAHSLGGIACIDLLISSPPPQVKAVITAGSQAPFLYEIGALTQLQQPAALPGHMPSWLNIYDRDDLLSFKAEAILGNGARVSDCEIRSHQPFPASHSTYWDNVEVWKRIAGFLETLGT</sequence>
<evidence type="ECO:0000313" key="2">
    <source>
        <dbReference type="Proteomes" id="UP000593833"/>
    </source>
</evidence>
<dbReference type="OrthoDB" id="70513at2"/>
<dbReference type="InterPro" id="IPR029058">
    <property type="entry name" value="AB_hydrolase_fold"/>
</dbReference>